<dbReference type="AlphaFoldDB" id="A0A504Z7S3"/>
<feature type="region of interest" description="Disordered" evidence="2">
    <location>
        <begin position="1"/>
        <end position="24"/>
    </location>
</feature>
<feature type="region of interest" description="Disordered" evidence="2">
    <location>
        <begin position="279"/>
        <end position="362"/>
    </location>
</feature>
<feature type="compositionally biased region" description="Low complexity" evidence="2">
    <location>
        <begin position="328"/>
        <end position="341"/>
    </location>
</feature>
<dbReference type="Proteomes" id="UP000316759">
    <property type="component" value="Unassembled WGS sequence"/>
</dbReference>
<dbReference type="Pfam" id="PF00134">
    <property type="entry name" value="Cyclin_N"/>
    <property type="match status" value="1"/>
</dbReference>
<accession>A0A504Z7S3</accession>
<organism evidence="4 5">
    <name type="scientific">Fasciola gigantica</name>
    <name type="common">Giant liver fluke</name>
    <dbReference type="NCBI Taxonomy" id="46835"/>
    <lineage>
        <taxon>Eukaryota</taxon>
        <taxon>Metazoa</taxon>
        <taxon>Spiralia</taxon>
        <taxon>Lophotrochozoa</taxon>
        <taxon>Platyhelminthes</taxon>
        <taxon>Trematoda</taxon>
        <taxon>Digenea</taxon>
        <taxon>Plagiorchiida</taxon>
        <taxon>Echinostomata</taxon>
        <taxon>Echinostomatoidea</taxon>
        <taxon>Fasciolidae</taxon>
        <taxon>Fasciola</taxon>
    </lineage>
</organism>
<comment type="caution">
    <text evidence="4">The sequence shown here is derived from an EMBL/GenBank/DDBJ whole genome shotgun (WGS) entry which is preliminary data.</text>
</comment>
<evidence type="ECO:0000313" key="5">
    <source>
        <dbReference type="Proteomes" id="UP000316759"/>
    </source>
</evidence>
<dbReference type="STRING" id="46835.A0A504Z7S3"/>
<reference evidence="4 5" key="1">
    <citation type="submission" date="2019-04" db="EMBL/GenBank/DDBJ databases">
        <title>Annotation for the trematode Fasciola gigantica.</title>
        <authorList>
            <person name="Choi Y.-J."/>
        </authorList>
    </citation>
    <scope>NUCLEOTIDE SEQUENCE [LARGE SCALE GENOMIC DNA]</scope>
    <source>
        <strain evidence="4">Uganda_cow_1</strain>
    </source>
</reference>
<feature type="domain" description="Cyclin-like" evidence="3">
    <location>
        <begin position="73"/>
        <end position="157"/>
    </location>
</feature>
<protein>
    <submittedName>
        <fullName evidence="4">G1/S-specific cyclin-D2</fullName>
    </submittedName>
</protein>
<dbReference type="Gene3D" id="1.10.472.10">
    <property type="entry name" value="Cyclin-like"/>
    <property type="match status" value="2"/>
</dbReference>
<dbReference type="CDD" id="cd00043">
    <property type="entry name" value="CYCLIN_SF"/>
    <property type="match status" value="1"/>
</dbReference>
<dbReference type="InterPro" id="IPR039361">
    <property type="entry name" value="Cyclin"/>
</dbReference>
<dbReference type="SUPFAM" id="SSF47954">
    <property type="entry name" value="Cyclin-like"/>
    <property type="match status" value="1"/>
</dbReference>
<dbReference type="SMART" id="SM00385">
    <property type="entry name" value="CYCLIN"/>
    <property type="match status" value="1"/>
</dbReference>
<dbReference type="PANTHER" id="PTHR10177">
    <property type="entry name" value="CYCLINS"/>
    <property type="match status" value="1"/>
</dbReference>
<dbReference type="EMBL" id="SUNJ01003367">
    <property type="protein sequence ID" value="TPP65320.1"/>
    <property type="molecule type" value="Genomic_DNA"/>
</dbReference>
<evidence type="ECO:0000259" key="3">
    <source>
        <dbReference type="SMART" id="SM00385"/>
    </source>
</evidence>
<dbReference type="InterPro" id="IPR006671">
    <property type="entry name" value="Cyclin_N"/>
</dbReference>
<proteinExistence type="inferred from homology"/>
<dbReference type="OrthoDB" id="306099at2759"/>
<evidence type="ECO:0000256" key="1">
    <source>
        <dbReference type="RuleBase" id="RU000383"/>
    </source>
</evidence>
<name>A0A504Z7S3_FASGI</name>
<dbReference type="InterPro" id="IPR013763">
    <property type="entry name" value="Cyclin-like_dom"/>
</dbReference>
<dbReference type="InterPro" id="IPR036915">
    <property type="entry name" value="Cyclin-like_sf"/>
</dbReference>
<gene>
    <name evidence="4" type="ORF">FGIG_08865</name>
</gene>
<keyword evidence="5" id="KW-1185">Reference proteome</keyword>
<feature type="compositionally biased region" description="Low complexity" evidence="2">
    <location>
        <begin position="348"/>
        <end position="358"/>
    </location>
</feature>
<evidence type="ECO:0000256" key="2">
    <source>
        <dbReference type="SAM" id="MobiDB-lite"/>
    </source>
</evidence>
<evidence type="ECO:0000313" key="4">
    <source>
        <dbReference type="EMBL" id="TPP65320.1"/>
    </source>
</evidence>
<sequence length="478" mass="52725">MATAGGSAFEEENDPSNGPPGAVPQPLYDPYFSANVKIIQDLLLDEKRYHSTPGYCIGQPIGVAKWMRRTLLNWLRDIYRYRNADAGILSHAAQLTDRYMHVVPTDGHEYQLVGGTCFLIASKLNDALPTTAVDMAHYMADSAKPTDIRAKEMTICISLQWDLTCITPVDFVLPVIDFLEFVPSLKKIIRQSALNIYIKAFHVEDLNLYLPSYLAAACILHALKLTVPPELNAVALESVTRIQQLLELEARKIREVYEVLQSCFEPGTVQLAKSVLDADQCPQSTPSEPPARTQYQNTRTYASVVSSSHTPLPLATSTQLNSRRVNESYSLSSNGTGSSASDYTQHASSLSVGSTSSSDPQISAFTELENERPQSIHARHSLPPMQNMSMAHLGRYTSYAGHPNVHAAGQTLNTELRSPSWEITVASAVDRSVSASDPYSLKSTTAYMSDPRLLVLTGLPMNAQRRWTPADIRDVHLE</sequence>
<keyword evidence="1" id="KW-0195">Cyclin</keyword>
<feature type="compositionally biased region" description="Polar residues" evidence="2">
    <location>
        <begin position="293"/>
        <end position="323"/>
    </location>
</feature>
<comment type="similarity">
    <text evidence="1">Belongs to the cyclin family.</text>
</comment>